<dbReference type="Pfam" id="PF07898">
    <property type="entry name" value="DUF1676"/>
    <property type="match status" value="1"/>
</dbReference>
<evidence type="ECO:0000256" key="3">
    <source>
        <dbReference type="SAM" id="SignalP"/>
    </source>
</evidence>
<feature type="chain" id="PRO_5036262330" description="Osiris 7" evidence="3">
    <location>
        <begin position="21"/>
        <end position="300"/>
    </location>
</feature>
<sequence>MAVKFAAIVCLVYLAQYGSCAPAADPALDIPVQGLHNPNSISSTKEEMMENIYSDCVNKGSYSCLKLKLFTFVDKMLTKDNINLFEGVTVVKTLPITNNGDGAPRAMPVTGDVDTMIASKIENFLSTHTLKIDLKGVDVMNALSRAGRAIDDDEDDEERGKHGGGGHGGGGLKKKKKGKDMMPILLLLKMKFAALLPFILGGIALIAGKALLIGKIALVLSLIIALKKILSQKKAVTYEIVSHPHHTSSHEVHHDHHDSYGGAVAGGDSYGGGAHGGGWGRSSSDPQEMAYSSYKPTNAQ</sequence>
<feature type="region of interest" description="Disordered" evidence="1">
    <location>
        <begin position="150"/>
        <end position="176"/>
    </location>
</feature>
<dbReference type="InterPro" id="IPR012464">
    <property type="entry name" value="DUF1676"/>
</dbReference>
<dbReference type="GO" id="GO:0016020">
    <property type="term" value="C:membrane"/>
    <property type="evidence" value="ECO:0007669"/>
    <property type="project" value="TreeGrafter"/>
</dbReference>
<dbReference type="PANTHER" id="PTHR21879:SF22">
    <property type="entry name" value="FI03362P-RELATED"/>
    <property type="match status" value="1"/>
</dbReference>
<evidence type="ECO:0000313" key="4">
    <source>
        <dbReference type="EMBL" id="CAG6635509.1"/>
    </source>
</evidence>
<keyword evidence="2" id="KW-0472">Membrane</keyword>
<dbReference type="AlphaFoldDB" id="A0A8D8VVU1"/>
<dbReference type="EMBL" id="HBUF01090190">
    <property type="protein sequence ID" value="CAG6635507.1"/>
    <property type="molecule type" value="Transcribed_RNA"/>
</dbReference>
<keyword evidence="2" id="KW-0812">Transmembrane</keyword>
<keyword evidence="2" id="KW-1133">Transmembrane helix</keyword>
<evidence type="ECO:0000256" key="2">
    <source>
        <dbReference type="SAM" id="Phobius"/>
    </source>
</evidence>
<accession>A0A8D8VVU1</accession>
<dbReference type="PANTHER" id="PTHR21879">
    <property type="entry name" value="FI03362P-RELATED-RELATED"/>
    <property type="match status" value="1"/>
</dbReference>
<evidence type="ECO:0000256" key="1">
    <source>
        <dbReference type="SAM" id="MobiDB-lite"/>
    </source>
</evidence>
<evidence type="ECO:0008006" key="5">
    <source>
        <dbReference type="Google" id="ProtNLM"/>
    </source>
</evidence>
<feature type="transmembrane region" description="Helical" evidence="2">
    <location>
        <begin position="184"/>
        <end position="206"/>
    </location>
</feature>
<feature type="transmembrane region" description="Helical" evidence="2">
    <location>
        <begin position="212"/>
        <end position="230"/>
    </location>
</feature>
<reference evidence="4" key="1">
    <citation type="submission" date="2021-05" db="EMBL/GenBank/DDBJ databases">
        <authorList>
            <person name="Alioto T."/>
            <person name="Alioto T."/>
            <person name="Gomez Garrido J."/>
        </authorList>
    </citation>
    <scope>NUCLEOTIDE SEQUENCE</scope>
</reference>
<proteinExistence type="predicted"/>
<organism evidence="4">
    <name type="scientific">Cacopsylla melanoneura</name>
    <dbReference type="NCBI Taxonomy" id="428564"/>
    <lineage>
        <taxon>Eukaryota</taxon>
        <taxon>Metazoa</taxon>
        <taxon>Ecdysozoa</taxon>
        <taxon>Arthropoda</taxon>
        <taxon>Hexapoda</taxon>
        <taxon>Insecta</taxon>
        <taxon>Pterygota</taxon>
        <taxon>Neoptera</taxon>
        <taxon>Paraneoptera</taxon>
        <taxon>Hemiptera</taxon>
        <taxon>Sternorrhyncha</taxon>
        <taxon>Psylloidea</taxon>
        <taxon>Psyllidae</taxon>
        <taxon>Psyllinae</taxon>
        <taxon>Cacopsylla</taxon>
    </lineage>
</organism>
<feature type="region of interest" description="Disordered" evidence="1">
    <location>
        <begin position="271"/>
        <end position="300"/>
    </location>
</feature>
<feature type="signal peptide" evidence="3">
    <location>
        <begin position="1"/>
        <end position="20"/>
    </location>
</feature>
<name>A0A8D8VVU1_9HEMI</name>
<feature type="compositionally biased region" description="Gly residues" evidence="1">
    <location>
        <begin position="271"/>
        <end position="280"/>
    </location>
</feature>
<protein>
    <recommendedName>
        <fullName evidence="5">Osiris 7</fullName>
    </recommendedName>
</protein>
<dbReference type="EMBL" id="HBUF01090191">
    <property type="protein sequence ID" value="CAG6635509.1"/>
    <property type="molecule type" value="Transcribed_RNA"/>
</dbReference>
<keyword evidence="3" id="KW-0732">Signal</keyword>